<evidence type="ECO:0000256" key="1">
    <source>
        <dbReference type="ARBA" id="ARBA00022771"/>
    </source>
</evidence>
<dbReference type="SUPFAM" id="SSF57850">
    <property type="entry name" value="RING/U-box"/>
    <property type="match status" value="1"/>
</dbReference>
<keyword evidence="1 3" id="KW-0479">Metal-binding</keyword>
<dbReference type="InterPro" id="IPR005020">
    <property type="entry name" value="LIN-8"/>
</dbReference>
<dbReference type="STRING" id="1561998.A0A1I7UDR6"/>
<keyword evidence="2" id="KW-0862">Zinc</keyword>
<evidence type="ECO:0000313" key="6">
    <source>
        <dbReference type="Proteomes" id="UP000095282"/>
    </source>
</evidence>
<evidence type="ECO:0000256" key="3">
    <source>
        <dbReference type="PROSITE-ProRule" id="PRU00175"/>
    </source>
</evidence>
<evidence type="ECO:0000256" key="4">
    <source>
        <dbReference type="SAM" id="MobiDB-lite"/>
    </source>
</evidence>
<keyword evidence="1 3" id="KW-0863">Zinc-finger</keyword>
<dbReference type="Proteomes" id="UP000095282">
    <property type="component" value="Unplaced"/>
</dbReference>
<dbReference type="PANTHER" id="PTHR32020">
    <property type="entry name" value="LIN-8 DOMAIN CONTAINING-RELATED"/>
    <property type="match status" value="1"/>
</dbReference>
<dbReference type="Pfam" id="PF14634">
    <property type="entry name" value="zf-RING_5"/>
    <property type="match status" value="1"/>
</dbReference>
<dbReference type="PANTHER" id="PTHR32020:SF3">
    <property type="entry name" value="ARID DOMAIN-CONTAINING PROTEIN-RELATED"/>
    <property type="match status" value="1"/>
</dbReference>
<dbReference type="AlphaFoldDB" id="A0A1I7UDR6"/>
<dbReference type="Gene3D" id="3.30.40.10">
    <property type="entry name" value="Zinc/RING finger domain, C3HC4 (zinc finger)"/>
    <property type="match status" value="1"/>
</dbReference>
<protein>
    <submittedName>
        <fullName evidence="7">RING-type domain-containing protein</fullName>
    </submittedName>
</protein>
<feature type="domain" description="RING-type" evidence="5">
    <location>
        <begin position="187"/>
        <end position="228"/>
    </location>
</feature>
<keyword evidence="6" id="KW-1185">Reference proteome</keyword>
<evidence type="ECO:0000259" key="5">
    <source>
        <dbReference type="PROSITE" id="PS50089"/>
    </source>
</evidence>
<name>A0A1I7UDR6_9PELO</name>
<proteinExistence type="predicted"/>
<dbReference type="GO" id="GO:0005634">
    <property type="term" value="C:nucleus"/>
    <property type="evidence" value="ECO:0007669"/>
    <property type="project" value="TreeGrafter"/>
</dbReference>
<feature type="region of interest" description="Disordered" evidence="4">
    <location>
        <begin position="143"/>
        <end position="166"/>
    </location>
</feature>
<dbReference type="InterPro" id="IPR013083">
    <property type="entry name" value="Znf_RING/FYVE/PHD"/>
</dbReference>
<dbReference type="PROSITE" id="PS50089">
    <property type="entry name" value="ZF_RING_2"/>
    <property type="match status" value="1"/>
</dbReference>
<evidence type="ECO:0000256" key="2">
    <source>
        <dbReference type="ARBA" id="ARBA00022833"/>
    </source>
</evidence>
<dbReference type="GO" id="GO:0008270">
    <property type="term" value="F:zinc ion binding"/>
    <property type="evidence" value="ECO:0007669"/>
    <property type="project" value="UniProtKB-KW"/>
</dbReference>
<dbReference type="WBParaSite" id="Csp11.Scaffold629.g8302.t1">
    <property type="protein sequence ID" value="Csp11.Scaffold629.g8302.t1"/>
    <property type="gene ID" value="Csp11.Scaffold629.g8302"/>
</dbReference>
<reference evidence="7" key="1">
    <citation type="submission" date="2016-11" db="UniProtKB">
        <authorList>
            <consortium name="WormBaseParasite"/>
        </authorList>
    </citation>
    <scope>IDENTIFICATION</scope>
</reference>
<accession>A0A1I7UDR6</accession>
<feature type="compositionally biased region" description="Acidic residues" evidence="4">
    <location>
        <begin position="143"/>
        <end position="163"/>
    </location>
</feature>
<dbReference type="InterPro" id="IPR001841">
    <property type="entry name" value="Znf_RING"/>
</dbReference>
<organism evidence="6 7">
    <name type="scientific">Caenorhabditis tropicalis</name>
    <dbReference type="NCBI Taxonomy" id="1561998"/>
    <lineage>
        <taxon>Eukaryota</taxon>
        <taxon>Metazoa</taxon>
        <taxon>Ecdysozoa</taxon>
        <taxon>Nematoda</taxon>
        <taxon>Chromadorea</taxon>
        <taxon>Rhabditida</taxon>
        <taxon>Rhabditina</taxon>
        <taxon>Rhabditomorpha</taxon>
        <taxon>Rhabditoidea</taxon>
        <taxon>Rhabditidae</taxon>
        <taxon>Peloderinae</taxon>
        <taxon>Caenorhabditis</taxon>
    </lineage>
</organism>
<dbReference type="Pfam" id="PF03353">
    <property type="entry name" value="Lin-8"/>
    <property type="match status" value="1"/>
</dbReference>
<evidence type="ECO:0000313" key="7">
    <source>
        <dbReference type="WBParaSite" id="Csp11.Scaffold629.g8302.t1"/>
    </source>
</evidence>
<dbReference type="eggNOG" id="ENOG502TKB5">
    <property type="taxonomic scope" value="Eukaryota"/>
</dbReference>
<sequence length="231" mass="27383">MASTSGLATPAYRITMEEYIRRSRKRRISETDGLGMHTVILDLMRHRQELWKRRSVAEVEDWQKLGVEVYERTGKIVSVNTMKSVFEDTKKTLRDMLIDIIQGLKADRILLRALLNNWPLYRHFDYYHAEILDFELHLYEELEEEEEELDEEEEEEEEEDDEERKDLVEQIVKTRYETANMRPCFTCTECSNAFDFEQDPPLVLPCGHPFCEGCFEKMDESVKCNSCEKSC</sequence>